<comment type="function">
    <text evidence="17">May function as a sodium/calcium exchanger (NCX) and participate in the maintenance of calcium homeostasis. May play a role abiotic stress responses.</text>
</comment>
<evidence type="ECO:0000256" key="18">
    <source>
        <dbReference type="SAM" id="Phobius"/>
    </source>
</evidence>
<dbReference type="FunCoup" id="K3XFQ4">
    <property type="interactions" value="796"/>
</dbReference>
<dbReference type="PROSITE" id="PS00018">
    <property type="entry name" value="EF_HAND_1"/>
    <property type="match status" value="1"/>
</dbReference>
<feature type="transmembrane region" description="Helical" evidence="18">
    <location>
        <begin position="48"/>
        <end position="65"/>
    </location>
</feature>
<keyword evidence="10" id="KW-0106">Calcium</keyword>
<evidence type="ECO:0000256" key="15">
    <source>
        <dbReference type="ARBA" id="ARBA00023136"/>
    </source>
</evidence>
<keyword evidence="6" id="KW-0109">Calcium transport</keyword>
<dbReference type="GO" id="GO:0070588">
    <property type="term" value="P:calcium ion transmembrane transport"/>
    <property type="evidence" value="ECO:0000318"/>
    <property type="project" value="GO_Central"/>
</dbReference>
<proteinExistence type="inferred from homology"/>
<keyword evidence="13" id="KW-0915">Sodium</keyword>
<feature type="transmembrane region" description="Helical" evidence="18">
    <location>
        <begin position="589"/>
        <end position="609"/>
    </location>
</feature>
<evidence type="ECO:0000256" key="14">
    <source>
        <dbReference type="ARBA" id="ARBA00023065"/>
    </source>
</evidence>
<evidence type="ECO:0000256" key="17">
    <source>
        <dbReference type="ARBA" id="ARBA00058639"/>
    </source>
</evidence>
<evidence type="ECO:0000256" key="11">
    <source>
        <dbReference type="ARBA" id="ARBA00022989"/>
    </source>
</evidence>
<feature type="transmembrane region" description="Helical" evidence="18">
    <location>
        <begin position="242"/>
        <end position="259"/>
    </location>
</feature>
<keyword evidence="16" id="KW-0739">Sodium transport</keyword>
<dbReference type="GO" id="GO:0005509">
    <property type="term" value="F:calcium ion binding"/>
    <property type="evidence" value="ECO:0007669"/>
    <property type="project" value="InterPro"/>
</dbReference>
<feature type="transmembrane region" description="Helical" evidence="18">
    <location>
        <begin position="271"/>
        <end position="293"/>
    </location>
</feature>
<keyword evidence="4" id="KW-0050">Antiport</keyword>
<evidence type="ECO:0000256" key="2">
    <source>
        <dbReference type="ARBA" id="ARBA00008170"/>
    </source>
</evidence>
<dbReference type="Gene3D" id="1.10.238.10">
    <property type="entry name" value="EF-hand"/>
    <property type="match status" value="1"/>
</dbReference>
<dbReference type="PANTHER" id="PTHR31503:SF52">
    <property type="entry name" value="SODIUM_CALCIUM EXCHANGER NCL1"/>
    <property type="match status" value="1"/>
</dbReference>
<evidence type="ECO:0000256" key="8">
    <source>
        <dbReference type="ARBA" id="ARBA00022723"/>
    </source>
</evidence>
<dbReference type="PANTHER" id="PTHR31503">
    <property type="entry name" value="VACUOLAR CALCIUM ION TRANSPORTER"/>
    <property type="match status" value="1"/>
</dbReference>
<dbReference type="InParanoid" id="K3XFQ4"/>
<dbReference type="OMA" id="HTMKFLS"/>
<dbReference type="GO" id="GO:0015369">
    <property type="term" value="F:calcium:proton antiporter activity"/>
    <property type="evidence" value="ECO:0000318"/>
    <property type="project" value="GO_Central"/>
</dbReference>
<evidence type="ECO:0000256" key="12">
    <source>
        <dbReference type="ARBA" id="ARBA00023016"/>
    </source>
</evidence>
<keyword evidence="12" id="KW-0346">Stress response</keyword>
<dbReference type="InterPro" id="IPR018247">
    <property type="entry name" value="EF_Hand_1_Ca_BS"/>
</dbReference>
<keyword evidence="9" id="KW-0677">Repeat</keyword>
<feature type="transmembrane region" description="Helical" evidence="18">
    <location>
        <begin position="182"/>
        <end position="201"/>
    </location>
</feature>
<comment type="subcellular location">
    <subcellularLocation>
        <location evidence="1">Cell membrane</location>
        <topology evidence="1">Multi-pass membrane protein</topology>
    </subcellularLocation>
</comment>
<dbReference type="FunFam" id="1.20.1420.30:FF:000019">
    <property type="entry name" value="Sodium/calcium exchanger NCL2"/>
    <property type="match status" value="1"/>
</dbReference>
<keyword evidence="21" id="KW-1185">Reference proteome</keyword>
<evidence type="ECO:0000259" key="19">
    <source>
        <dbReference type="PROSITE" id="PS50222"/>
    </source>
</evidence>
<dbReference type="HOGENOM" id="CLU_023891_0_0_1"/>
<protein>
    <recommendedName>
        <fullName evidence="19">EF-hand domain-containing protein</fullName>
    </recommendedName>
</protein>
<evidence type="ECO:0000256" key="4">
    <source>
        <dbReference type="ARBA" id="ARBA00022449"/>
    </source>
</evidence>
<keyword evidence="14" id="KW-0406">Ion transport</keyword>
<dbReference type="InterPro" id="IPR002048">
    <property type="entry name" value="EF_hand_dom"/>
</dbReference>
<dbReference type="Proteomes" id="UP000004995">
    <property type="component" value="Unassembled WGS sequence"/>
</dbReference>
<reference evidence="20" key="2">
    <citation type="submission" date="2018-08" db="UniProtKB">
        <authorList>
            <consortium name="EnsemblPlants"/>
        </authorList>
    </citation>
    <scope>IDENTIFICATION</scope>
    <source>
        <strain evidence="20">Yugu1</strain>
    </source>
</reference>
<dbReference type="GO" id="GO:0006814">
    <property type="term" value="P:sodium ion transport"/>
    <property type="evidence" value="ECO:0007669"/>
    <property type="project" value="UniProtKB-KW"/>
</dbReference>
<dbReference type="Gene3D" id="1.20.1420.30">
    <property type="entry name" value="NCX, central ion-binding region"/>
    <property type="match status" value="1"/>
</dbReference>
<dbReference type="InterPro" id="IPR004837">
    <property type="entry name" value="NaCa_Exmemb"/>
</dbReference>
<evidence type="ECO:0000256" key="6">
    <source>
        <dbReference type="ARBA" id="ARBA00022568"/>
    </source>
</evidence>
<dbReference type="eggNOG" id="ENOG502QV8Y">
    <property type="taxonomic scope" value="Eukaryota"/>
</dbReference>
<feature type="transmembrane region" description="Helical" evidence="18">
    <location>
        <begin position="531"/>
        <end position="552"/>
    </location>
</feature>
<dbReference type="Pfam" id="PF01699">
    <property type="entry name" value="Na_Ca_ex"/>
    <property type="match status" value="2"/>
</dbReference>
<dbReference type="SUPFAM" id="SSF47473">
    <property type="entry name" value="EF-hand"/>
    <property type="match status" value="1"/>
</dbReference>
<keyword evidence="7 18" id="KW-0812">Transmembrane</keyword>
<organism evidence="20 21">
    <name type="scientific">Setaria italica</name>
    <name type="common">Foxtail millet</name>
    <name type="synonym">Panicum italicum</name>
    <dbReference type="NCBI Taxonomy" id="4555"/>
    <lineage>
        <taxon>Eukaryota</taxon>
        <taxon>Viridiplantae</taxon>
        <taxon>Streptophyta</taxon>
        <taxon>Embryophyta</taxon>
        <taxon>Tracheophyta</taxon>
        <taxon>Spermatophyta</taxon>
        <taxon>Magnoliopsida</taxon>
        <taxon>Liliopsida</taxon>
        <taxon>Poales</taxon>
        <taxon>Poaceae</taxon>
        <taxon>PACMAD clade</taxon>
        <taxon>Panicoideae</taxon>
        <taxon>Panicodae</taxon>
        <taxon>Paniceae</taxon>
        <taxon>Cenchrinae</taxon>
        <taxon>Setaria</taxon>
    </lineage>
</organism>
<evidence type="ECO:0000256" key="7">
    <source>
        <dbReference type="ARBA" id="ARBA00022692"/>
    </source>
</evidence>
<reference evidence="21" key="1">
    <citation type="journal article" date="2012" name="Nat. Biotechnol.">
        <title>Reference genome sequence of the model plant Setaria.</title>
        <authorList>
            <person name="Bennetzen J.L."/>
            <person name="Schmutz J."/>
            <person name="Wang H."/>
            <person name="Percifield R."/>
            <person name="Hawkins J."/>
            <person name="Pontaroli A.C."/>
            <person name="Estep M."/>
            <person name="Feng L."/>
            <person name="Vaughn J.N."/>
            <person name="Grimwood J."/>
            <person name="Jenkins J."/>
            <person name="Barry K."/>
            <person name="Lindquist E."/>
            <person name="Hellsten U."/>
            <person name="Deshpande S."/>
            <person name="Wang X."/>
            <person name="Wu X."/>
            <person name="Mitros T."/>
            <person name="Triplett J."/>
            <person name="Yang X."/>
            <person name="Ye C.Y."/>
            <person name="Mauro-Herrera M."/>
            <person name="Wang L."/>
            <person name="Li P."/>
            <person name="Sharma M."/>
            <person name="Sharma R."/>
            <person name="Ronald P.C."/>
            <person name="Panaud O."/>
            <person name="Kellogg E.A."/>
            <person name="Brutnell T.P."/>
            <person name="Doust A.N."/>
            <person name="Tuskan G.A."/>
            <person name="Rokhsar D."/>
            <person name="Devos K.M."/>
        </authorList>
    </citation>
    <scope>NUCLEOTIDE SEQUENCE [LARGE SCALE GENOMIC DNA]</scope>
    <source>
        <strain evidence="21">cv. Yugu1</strain>
    </source>
</reference>
<dbReference type="GO" id="GO:0005774">
    <property type="term" value="C:vacuolar membrane"/>
    <property type="evidence" value="ECO:0007669"/>
    <property type="project" value="UniProtKB-ARBA"/>
</dbReference>
<dbReference type="InterPro" id="IPR011992">
    <property type="entry name" value="EF-hand-dom_pair"/>
</dbReference>
<dbReference type="AlphaFoldDB" id="K3XFQ4"/>
<evidence type="ECO:0000256" key="16">
    <source>
        <dbReference type="ARBA" id="ARBA00023201"/>
    </source>
</evidence>
<keyword evidence="3" id="KW-0813">Transport</keyword>
<accession>K3XFQ4</accession>
<keyword evidence="11 18" id="KW-1133">Transmembrane helix</keyword>
<evidence type="ECO:0000313" key="20">
    <source>
        <dbReference type="EnsemblPlants" id="KQL04942"/>
    </source>
</evidence>
<keyword evidence="5" id="KW-1003">Cell membrane</keyword>
<dbReference type="GO" id="GO:0006874">
    <property type="term" value="P:intracellular calcium ion homeostasis"/>
    <property type="evidence" value="ECO:0000318"/>
    <property type="project" value="GO_Central"/>
</dbReference>
<sequence>MTLYGCIEALNGGEGAQPTSHTPPGPPAHTTTTAAAAMAALRRQHRRAFPLVPLLISLLGCAAYGRLISDGGAAPSAPLLASVIRLASPAVAAAVEGKCEQSYGFLPCTTTVLGNLFLILVYGFLMFKAATYLSSGSELLLEIMGPGLVGGLLLPILGALPDALLVLVSGLSGSKETAQSQVLIGMGLLAGSTVFLLTLLWGTCVVVGKCDAGPNGEAVDLTNTKGFSLTGTCITTDVQTSYAARIMGLSVIPFVIAQFPKMLKTHHGQRLAVLLALIVSFLLVLSYCVYQVFQPWIQRRKLAYAKHKHVISGILRHAQMQSLGRLLNEDGTPNEDVIRKLFRKIDMDESCTLSRSELHALIVGINFEELDFDKMDAVNKVMDDFDTSRNDVVEEEEFVQGMKKWLNEAKRSVPAGGAFSHKFINDFHERTRQEHDQLIDRSDEAVESVENPGWCITKAVALLLLGAAIAAAFADPLVDTVHNFSNATHIPSFFISFIALPLATNSSEAVSAIIFASRKKQRTCSLTFSEVYGGVTMNNTLCLGVFLALIYFRNLTWDFSSEVLIILVVCVVMALFTSFRTTFPLWTCLVAYVLYPLSLVIVYILDYVFGWS</sequence>
<dbReference type="InterPro" id="IPR044880">
    <property type="entry name" value="NCX_ion-bd_dom_sf"/>
</dbReference>
<evidence type="ECO:0000256" key="9">
    <source>
        <dbReference type="ARBA" id="ARBA00022737"/>
    </source>
</evidence>
<dbReference type="Pfam" id="PF13499">
    <property type="entry name" value="EF-hand_7"/>
    <property type="match status" value="1"/>
</dbReference>
<dbReference type="CDD" id="cd00051">
    <property type="entry name" value="EFh"/>
    <property type="match status" value="1"/>
</dbReference>
<evidence type="ECO:0000256" key="13">
    <source>
        <dbReference type="ARBA" id="ARBA00023053"/>
    </source>
</evidence>
<evidence type="ECO:0000313" key="21">
    <source>
        <dbReference type="Proteomes" id="UP000004995"/>
    </source>
</evidence>
<dbReference type="SMART" id="SM00054">
    <property type="entry name" value="EFh"/>
    <property type="match status" value="2"/>
</dbReference>
<evidence type="ECO:0000256" key="5">
    <source>
        <dbReference type="ARBA" id="ARBA00022475"/>
    </source>
</evidence>
<feature type="transmembrane region" description="Helical" evidence="18">
    <location>
        <begin position="147"/>
        <end position="170"/>
    </location>
</feature>
<feature type="domain" description="EF-hand" evidence="19">
    <location>
        <begin position="333"/>
        <end position="368"/>
    </location>
</feature>
<name>K3XFQ4_SETIT</name>
<dbReference type="EMBL" id="AGNK02002943">
    <property type="status" value="NOT_ANNOTATED_CDS"/>
    <property type="molecule type" value="Genomic_DNA"/>
</dbReference>
<dbReference type="PROSITE" id="PS50222">
    <property type="entry name" value="EF_HAND_2"/>
    <property type="match status" value="2"/>
</dbReference>
<feature type="transmembrane region" description="Helical" evidence="18">
    <location>
        <begin position="459"/>
        <end position="478"/>
    </location>
</feature>
<feature type="transmembrane region" description="Helical" evidence="18">
    <location>
        <begin position="564"/>
        <end position="583"/>
    </location>
</feature>
<dbReference type="FunFam" id="1.10.238.10:FF:000361">
    <property type="entry name" value="Sodium/calcium exchanger NCL2"/>
    <property type="match status" value="1"/>
</dbReference>
<dbReference type="GO" id="GO:0005886">
    <property type="term" value="C:plasma membrane"/>
    <property type="evidence" value="ECO:0007669"/>
    <property type="project" value="UniProtKB-SubCell"/>
</dbReference>
<feature type="transmembrane region" description="Helical" evidence="18">
    <location>
        <begin position="102"/>
        <end position="127"/>
    </location>
</feature>
<feature type="domain" description="EF-hand" evidence="19">
    <location>
        <begin position="373"/>
        <end position="408"/>
    </location>
</feature>
<evidence type="ECO:0000256" key="10">
    <source>
        <dbReference type="ARBA" id="ARBA00022837"/>
    </source>
</evidence>
<feature type="transmembrane region" description="Helical" evidence="18">
    <location>
        <begin position="490"/>
        <end position="516"/>
    </location>
</feature>
<dbReference type="Gramene" id="KQL04942">
    <property type="protein sequence ID" value="KQL04942"/>
    <property type="gene ID" value="SETIT_000723mg"/>
</dbReference>
<evidence type="ECO:0000256" key="1">
    <source>
        <dbReference type="ARBA" id="ARBA00004651"/>
    </source>
</evidence>
<gene>
    <name evidence="20" type="primary">LOC101771765</name>
</gene>
<dbReference type="EnsemblPlants" id="KQL04942">
    <property type="protein sequence ID" value="KQL04942"/>
    <property type="gene ID" value="SETIT_000723mg"/>
</dbReference>
<comment type="similarity">
    <text evidence="2">Belongs to the Ca(2+):cation antiporter (CaCA) (TC 2.A.19) family.</text>
</comment>
<keyword evidence="15 18" id="KW-0472">Membrane</keyword>
<dbReference type="InterPro" id="IPR004713">
    <property type="entry name" value="CaH_exchang"/>
</dbReference>
<keyword evidence="8" id="KW-0479">Metal-binding</keyword>
<evidence type="ECO:0000256" key="3">
    <source>
        <dbReference type="ARBA" id="ARBA00022448"/>
    </source>
</evidence>